<dbReference type="Proteomes" id="UP001259832">
    <property type="component" value="Unassembled WGS sequence"/>
</dbReference>
<name>A0AAD9GQ52_9STRA</name>
<keyword evidence="2" id="KW-1185">Reference proteome</keyword>
<proteinExistence type="predicted"/>
<organism evidence="1 2">
    <name type="scientific">Phytophthora citrophthora</name>
    <dbReference type="NCBI Taxonomy" id="4793"/>
    <lineage>
        <taxon>Eukaryota</taxon>
        <taxon>Sar</taxon>
        <taxon>Stramenopiles</taxon>
        <taxon>Oomycota</taxon>
        <taxon>Peronosporomycetes</taxon>
        <taxon>Peronosporales</taxon>
        <taxon>Peronosporaceae</taxon>
        <taxon>Phytophthora</taxon>
    </lineage>
</organism>
<dbReference type="EMBL" id="JASMQC010000010">
    <property type="protein sequence ID" value="KAK1942091.1"/>
    <property type="molecule type" value="Genomic_DNA"/>
</dbReference>
<gene>
    <name evidence="1" type="ORF">P3T76_006413</name>
</gene>
<protein>
    <submittedName>
        <fullName evidence="1">Uncharacterized protein</fullName>
    </submittedName>
</protein>
<dbReference type="AlphaFoldDB" id="A0AAD9GQ52"/>
<reference evidence="1" key="1">
    <citation type="submission" date="2023-08" db="EMBL/GenBank/DDBJ databases">
        <title>Reference Genome Resource for the Citrus Pathogen Phytophthora citrophthora.</title>
        <authorList>
            <person name="Moller H."/>
            <person name="Coetzee B."/>
            <person name="Rose L.J."/>
            <person name="Van Niekerk J.M."/>
        </authorList>
    </citation>
    <scope>NUCLEOTIDE SEQUENCE</scope>
    <source>
        <strain evidence="1">STE-U-9442</strain>
    </source>
</reference>
<evidence type="ECO:0000313" key="1">
    <source>
        <dbReference type="EMBL" id="KAK1942091.1"/>
    </source>
</evidence>
<sequence>MADEERNKNALRCKGCVDPSNELENTQWYGFNTYVQSEDILDFKLLRDASRATTSSLSFHCFSPTFPTTKAHVIAMSPEYSLQNTVHLYELHLYHQRLHATTLDGVRKAILVKDNTVRLHV</sequence>
<evidence type="ECO:0000313" key="2">
    <source>
        <dbReference type="Proteomes" id="UP001259832"/>
    </source>
</evidence>
<comment type="caution">
    <text evidence="1">The sequence shown here is derived from an EMBL/GenBank/DDBJ whole genome shotgun (WGS) entry which is preliminary data.</text>
</comment>
<accession>A0AAD9GQ52</accession>